<organism evidence="1 2">
    <name type="scientific">Tritrichomonas musculus</name>
    <dbReference type="NCBI Taxonomy" id="1915356"/>
    <lineage>
        <taxon>Eukaryota</taxon>
        <taxon>Metamonada</taxon>
        <taxon>Parabasalia</taxon>
        <taxon>Tritrichomonadida</taxon>
        <taxon>Tritrichomonadidae</taxon>
        <taxon>Tritrichomonas</taxon>
    </lineage>
</organism>
<sequence length="130" mass="14372">MANTIPENVGKSGIKLIGIESIENGQLANVISQIEEYSTALTQNFEATTKQIKQKLDDGGSVAILSLQKLIESKNAFDEMVNKNFQATETLLDELDGVLDSLNELDEIQAQVNQLYDTVVTFEQFVKHPV</sequence>
<evidence type="ECO:0000313" key="2">
    <source>
        <dbReference type="Proteomes" id="UP001470230"/>
    </source>
</evidence>
<reference evidence="1 2" key="1">
    <citation type="submission" date="2024-04" db="EMBL/GenBank/DDBJ databases">
        <title>Tritrichomonas musculus Genome.</title>
        <authorList>
            <person name="Alves-Ferreira E."/>
            <person name="Grigg M."/>
            <person name="Lorenzi H."/>
            <person name="Galac M."/>
        </authorList>
    </citation>
    <scope>NUCLEOTIDE SEQUENCE [LARGE SCALE GENOMIC DNA]</scope>
    <source>
        <strain evidence="1 2">EAF2021</strain>
    </source>
</reference>
<protein>
    <recommendedName>
        <fullName evidence="3">Biogenesis of lysosome-related organelles complex 1 subunit 2</fullName>
    </recommendedName>
</protein>
<accession>A0ABR2KCV3</accession>
<gene>
    <name evidence="1" type="ORF">M9Y10_033693</name>
</gene>
<evidence type="ECO:0008006" key="3">
    <source>
        <dbReference type="Google" id="ProtNLM"/>
    </source>
</evidence>
<proteinExistence type="predicted"/>
<name>A0ABR2KCV3_9EUKA</name>
<dbReference type="EMBL" id="JAPFFF010000005">
    <property type="protein sequence ID" value="KAK8888952.1"/>
    <property type="molecule type" value="Genomic_DNA"/>
</dbReference>
<evidence type="ECO:0000313" key="1">
    <source>
        <dbReference type="EMBL" id="KAK8888952.1"/>
    </source>
</evidence>
<dbReference type="Proteomes" id="UP001470230">
    <property type="component" value="Unassembled WGS sequence"/>
</dbReference>
<comment type="caution">
    <text evidence="1">The sequence shown here is derived from an EMBL/GenBank/DDBJ whole genome shotgun (WGS) entry which is preliminary data.</text>
</comment>
<keyword evidence="2" id="KW-1185">Reference proteome</keyword>